<keyword evidence="4" id="KW-0762">Sugar transport</keyword>
<dbReference type="EMBL" id="FNFY01000038">
    <property type="protein sequence ID" value="SDL29144.1"/>
    <property type="molecule type" value="Genomic_DNA"/>
</dbReference>
<evidence type="ECO:0000256" key="3">
    <source>
        <dbReference type="ARBA" id="ARBA00022475"/>
    </source>
</evidence>
<keyword evidence="8" id="KW-0418">Kinase</keyword>
<reference evidence="16" key="1">
    <citation type="submission" date="2016-10" db="EMBL/GenBank/DDBJ databases">
        <authorList>
            <person name="Varghese N."/>
            <person name="Submissions S."/>
        </authorList>
    </citation>
    <scope>NUCLEOTIDE SEQUENCE [LARGE SCALE GENOMIC DNA]</scope>
    <source>
        <strain evidence="16">CGMCC 1.8895</strain>
    </source>
</reference>
<evidence type="ECO:0000256" key="10">
    <source>
        <dbReference type="ARBA" id="ARBA00023136"/>
    </source>
</evidence>
<dbReference type="Proteomes" id="UP000199008">
    <property type="component" value="Unassembled WGS sequence"/>
</dbReference>
<dbReference type="NCBIfam" id="TIGR00826">
    <property type="entry name" value="EIIB_glc"/>
    <property type="match status" value="1"/>
</dbReference>
<dbReference type="InterPro" id="IPR013013">
    <property type="entry name" value="PTS_EIIC_1"/>
</dbReference>
<dbReference type="Gene3D" id="3.30.1360.60">
    <property type="entry name" value="Glucose permease domain IIB"/>
    <property type="match status" value="1"/>
</dbReference>
<keyword evidence="9 12" id="KW-1133">Transmembrane helix</keyword>
<dbReference type="InterPro" id="IPR036878">
    <property type="entry name" value="Glu_permease_IIB"/>
</dbReference>
<evidence type="ECO:0000313" key="16">
    <source>
        <dbReference type="Proteomes" id="UP000199008"/>
    </source>
</evidence>
<dbReference type="GO" id="GO:0090589">
    <property type="term" value="F:protein-phosphocysteine-trehalose phosphotransferase system transporter activity"/>
    <property type="evidence" value="ECO:0007669"/>
    <property type="project" value="TreeGrafter"/>
</dbReference>
<comment type="subcellular location">
    <subcellularLocation>
        <location evidence="1">Cell membrane</location>
        <topology evidence="1">Multi-pass membrane protein</topology>
    </subcellularLocation>
</comment>
<dbReference type="Pfam" id="PF02378">
    <property type="entry name" value="PTS_EIIC"/>
    <property type="match status" value="1"/>
</dbReference>
<evidence type="ECO:0000256" key="8">
    <source>
        <dbReference type="ARBA" id="ARBA00022777"/>
    </source>
</evidence>
<evidence type="ECO:0000256" key="7">
    <source>
        <dbReference type="ARBA" id="ARBA00022692"/>
    </source>
</evidence>
<dbReference type="InterPro" id="IPR003352">
    <property type="entry name" value="PTS_EIIC"/>
</dbReference>
<feature type="transmembrane region" description="Helical" evidence="12">
    <location>
        <begin position="293"/>
        <end position="312"/>
    </location>
</feature>
<dbReference type="InterPro" id="IPR011296">
    <property type="entry name" value="PTS_IIBC_treh"/>
</dbReference>
<dbReference type="GO" id="GO:0009401">
    <property type="term" value="P:phosphoenolpyruvate-dependent sugar phosphotransferase system"/>
    <property type="evidence" value="ECO:0007669"/>
    <property type="project" value="UniProtKB-KW"/>
</dbReference>
<dbReference type="Pfam" id="PF00367">
    <property type="entry name" value="PTS_EIIB"/>
    <property type="match status" value="1"/>
</dbReference>
<evidence type="ECO:0000313" key="15">
    <source>
        <dbReference type="EMBL" id="SDL29144.1"/>
    </source>
</evidence>
<feature type="active site" description="Phosphocysteine intermediate; for EIIB activity" evidence="11">
    <location>
        <position position="55"/>
    </location>
</feature>
<dbReference type="PROSITE" id="PS01035">
    <property type="entry name" value="PTS_EIIB_TYPE_1_CYS"/>
    <property type="match status" value="1"/>
</dbReference>
<keyword evidence="10 12" id="KW-0472">Membrane</keyword>
<feature type="domain" description="PTS EIIC type-1" evidence="14">
    <location>
        <begin position="149"/>
        <end position="511"/>
    </location>
</feature>
<evidence type="ECO:0000256" key="4">
    <source>
        <dbReference type="ARBA" id="ARBA00022597"/>
    </source>
</evidence>
<feature type="transmembrane region" description="Helical" evidence="12">
    <location>
        <begin position="474"/>
        <end position="497"/>
    </location>
</feature>
<dbReference type="InterPro" id="IPR001996">
    <property type="entry name" value="PTS_IIB_1"/>
</dbReference>
<dbReference type="FunFam" id="3.30.1360.60:FF:000001">
    <property type="entry name" value="PTS system glucose-specific IIBC component PtsG"/>
    <property type="match status" value="1"/>
</dbReference>
<keyword evidence="3" id="KW-1003">Cell membrane</keyword>
<keyword evidence="5" id="KW-0808">Transferase</keyword>
<feature type="domain" description="PTS EIIB type-1" evidence="13">
    <location>
        <begin position="33"/>
        <end position="116"/>
    </location>
</feature>
<evidence type="ECO:0000256" key="11">
    <source>
        <dbReference type="PROSITE-ProRule" id="PRU00421"/>
    </source>
</evidence>
<evidence type="ECO:0000256" key="12">
    <source>
        <dbReference type="SAM" id="Phobius"/>
    </source>
</evidence>
<proteinExistence type="predicted"/>
<evidence type="ECO:0000256" key="2">
    <source>
        <dbReference type="ARBA" id="ARBA00022448"/>
    </source>
</evidence>
<gene>
    <name evidence="15" type="ORF">SAMN05216216_13816</name>
</gene>
<organism evidence="15 16">
    <name type="scientific">Lacicoccus qingdaonensis</name>
    <dbReference type="NCBI Taxonomy" id="576118"/>
    <lineage>
        <taxon>Bacteria</taxon>
        <taxon>Bacillati</taxon>
        <taxon>Bacillota</taxon>
        <taxon>Bacilli</taxon>
        <taxon>Bacillales</taxon>
        <taxon>Salinicoccaceae</taxon>
        <taxon>Lacicoccus</taxon>
    </lineage>
</organism>
<feature type="transmembrane region" description="Helical" evidence="12">
    <location>
        <begin position="184"/>
        <end position="205"/>
    </location>
</feature>
<protein>
    <submittedName>
        <fullName evidence="15">PTS system trehalose-specific IIB component, Glc family /PTS system trehalose-specific IIC component, Glc family</fullName>
    </submittedName>
</protein>
<dbReference type="PROSITE" id="PS51098">
    <property type="entry name" value="PTS_EIIB_TYPE_1"/>
    <property type="match status" value="1"/>
</dbReference>
<feature type="transmembrane region" description="Helical" evidence="12">
    <location>
        <begin position="433"/>
        <end position="454"/>
    </location>
</feature>
<keyword evidence="6" id="KW-0598">Phosphotransferase system</keyword>
<dbReference type="PROSITE" id="PS51103">
    <property type="entry name" value="PTS_EIIC_TYPE_1"/>
    <property type="match status" value="1"/>
</dbReference>
<dbReference type="PANTHER" id="PTHR30175">
    <property type="entry name" value="PHOSPHOTRANSFERASE SYSTEM TRANSPORT PROTEIN"/>
    <property type="match status" value="1"/>
</dbReference>
<evidence type="ECO:0000256" key="9">
    <source>
        <dbReference type="ARBA" id="ARBA00022989"/>
    </source>
</evidence>
<evidence type="ECO:0000256" key="5">
    <source>
        <dbReference type="ARBA" id="ARBA00022679"/>
    </source>
</evidence>
<name>A0A1G9IWC4_9BACL</name>
<evidence type="ECO:0000256" key="6">
    <source>
        <dbReference type="ARBA" id="ARBA00022683"/>
    </source>
</evidence>
<dbReference type="GO" id="GO:0016301">
    <property type="term" value="F:kinase activity"/>
    <property type="evidence" value="ECO:0007669"/>
    <property type="project" value="UniProtKB-KW"/>
</dbReference>
<evidence type="ECO:0000259" key="13">
    <source>
        <dbReference type="PROSITE" id="PS51098"/>
    </source>
</evidence>
<keyword evidence="7 12" id="KW-0812">Transmembrane</keyword>
<dbReference type="GO" id="GO:0008982">
    <property type="term" value="F:protein-N(PI)-phosphohistidine-sugar phosphotransferase activity"/>
    <property type="evidence" value="ECO:0007669"/>
    <property type="project" value="InterPro"/>
</dbReference>
<feature type="transmembrane region" description="Helical" evidence="12">
    <location>
        <begin position="141"/>
        <end position="164"/>
    </location>
</feature>
<dbReference type="NCBIfam" id="TIGR01992">
    <property type="entry name" value="PTS-IIBC-Tre"/>
    <property type="match status" value="1"/>
</dbReference>
<evidence type="ECO:0000259" key="14">
    <source>
        <dbReference type="PROSITE" id="PS51103"/>
    </source>
</evidence>
<dbReference type="PANTHER" id="PTHR30175:SF4">
    <property type="entry name" value="PTS SYSTEM TREHALOSE-SPECIFIC EIIBC COMPONENT"/>
    <property type="match status" value="1"/>
</dbReference>
<keyword evidence="16" id="KW-1185">Reference proteome</keyword>
<dbReference type="InterPro" id="IPR050558">
    <property type="entry name" value="PTS_Sugar-Specific_Components"/>
</dbReference>
<dbReference type="STRING" id="576118.SAMN05216216_13816"/>
<dbReference type="GO" id="GO:0005886">
    <property type="term" value="C:plasma membrane"/>
    <property type="evidence" value="ECO:0007669"/>
    <property type="project" value="UniProtKB-SubCell"/>
</dbReference>
<sequence>MNIPKLALGSLLLLSIHDKVFIYKGVSEMAVNRDDVKKMIEALGGKENVNAATHCVTRLRLALDDESKVDKEKLDSIDLVKGSFAANNQFQVVIGQGTVDEAFKIFEEETGKGGGSKDEVKEAAATKMNPLQRFIKMLGDIFIPILPAIVTAGLLLGLNNLLTLEGLFWESDSVITRFPGVEGIASMINFIAVAPFIFLPVLIGWSSMRVFGGNPLLGIALGVALCHPDLASQYGLFDSESGELADIPTWNVFGLEIQQLNYQGQVLPVLVATWVLAKVEQFLNKRVPDMFKLLVVAPVALVVVGILTYTIIGPVTLWGSTLVTDAIIWLFETAGLLGGAVYGLFYAPLVITGMHHMFLAVDLQLIGTTGSTFLWPILAISNIAQGSAAFGAWMVYRRNKKKKEEGLAMTSGISGWLGVTEPAMFGVNLPLKYPFVAAILTTSVVGGLFGANMLTAYSVGVGGVPGVISITEGFWLLFSIGMLIAIVAPFLLTLLFSRFAKDKTKDMVDVD</sequence>
<feature type="transmembrane region" description="Helical" evidence="12">
    <location>
        <begin position="373"/>
        <end position="396"/>
    </location>
</feature>
<keyword evidence="2" id="KW-0813">Transport</keyword>
<dbReference type="GO" id="GO:0015574">
    <property type="term" value="F:trehalose transmembrane transporter activity"/>
    <property type="evidence" value="ECO:0007669"/>
    <property type="project" value="InterPro"/>
</dbReference>
<dbReference type="NCBIfam" id="NF008236">
    <property type="entry name" value="PRK11007.1"/>
    <property type="match status" value="1"/>
</dbReference>
<dbReference type="InterPro" id="IPR018113">
    <property type="entry name" value="PTrfase_EIIB_Cys"/>
</dbReference>
<dbReference type="SUPFAM" id="SSF55604">
    <property type="entry name" value="Glucose permease domain IIB"/>
    <property type="match status" value="1"/>
</dbReference>
<evidence type="ECO:0000256" key="1">
    <source>
        <dbReference type="ARBA" id="ARBA00004651"/>
    </source>
</evidence>
<accession>A0A1G9IWC4</accession>
<dbReference type="AlphaFoldDB" id="A0A1G9IWC4"/>
<dbReference type="CDD" id="cd00212">
    <property type="entry name" value="PTS_IIB_glc"/>
    <property type="match status" value="1"/>
</dbReference>